<dbReference type="PANTHER" id="PTHR43847">
    <property type="entry name" value="BLL3993 PROTEIN"/>
    <property type="match status" value="1"/>
</dbReference>
<dbReference type="PANTHER" id="PTHR43847:SF1">
    <property type="entry name" value="BLL3993 PROTEIN"/>
    <property type="match status" value="1"/>
</dbReference>
<reference evidence="2" key="1">
    <citation type="journal article" date="2014" name="Front. Microbiol.">
        <title>High frequency of phylogenetically diverse reductive dehalogenase-homologous genes in deep subseafloor sedimentary metagenomes.</title>
        <authorList>
            <person name="Kawai M."/>
            <person name="Futagami T."/>
            <person name="Toyoda A."/>
            <person name="Takaki Y."/>
            <person name="Nishi S."/>
            <person name="Hori S."/>
            <person name="Arai W."/>
            <person name="Tsubouchi T."/>
            <person name="Morono Y."/>
            <person name="Uchiyama I."/>
            <person name="Ito T."/>
            <person name="Fujiyama A."/>
            <person name="Inagaki F."/>
            <person name="Takami H."/>
        </authorList>
    </citation>
    <scope>NUCLEOTIDE SEQUENCE</scope>
    <source>
        <strain evidence="2">Expedition CK06-06</strain>
    </source>
</reference>
<keyword evidence="1" id="KW-0812">Transmembrane</keyword>
<feature type="transmembrane region" description="Helical" evidence="1">
    <location>
        <begin position="58"/>
        <end position="80"/>
    </location>
</feature>
<organism evidence="2">
    <name type="scientific">marine sediment metagenome</name>
    <dbReference type="NCBI Taxonomy" id="412755"/>
    <lineage>
        <taxon>unclassified sequences</taxon>
        <taxon>metagenomes</taxon>
        <taxon>ecological metagenomes</taxon>
    </lineage>
</organism>
<comment type="caution">
    <text evidence="2">The sequence shown here is derived from an EMBL/GenBank/DDBJ whole genome shotgun (WGS) entry which is preliminary data.</text>
</comment>
<evidence type="ECO:0000256" key="1">
    <source>
        <dbReference type="SAM" id="Phobius"/>
    </source>
</evidence>
<keyword evidence="1" id="KW-1133">Transmembrane helix</keyword>
<protein>
    <submittedName>
        <fullName evidence="2">Uncharacterized protein</fullName>
    </submittedName>
</protein>
<dbReference type="EMBL" id="BARV01024940">
    <property type="protein sequence ID" value="GAI38860.1"/>
    <property type="molecule type" value="Genomic_DNA"/>
</dbReference>
<gene>
    <name evidence="2" type="ORF">S06H3_40608</name>
</gene>
<evidence type="ECO:0000313" key="2">
    <source>
        <dbReference type="EMBL" id="GAI38860.1"/>
    </source>
</evidence>
<dbReference type="InterPro" id="IPR052527">
    <property type="entry name" value="Metal_cation-efflux_comp"/>
</dbReference>
<sequence>MIPMILMLRYLFKNDPELLLRRLKRGETKSEQKVVKKLFNLIFLGIFVIPGFDKRFGWSNVYFVIVILADVIFILGYRFFFKVMKENSYASRIIEVE</sequence>
<accession>X1PIJ1</accession>
<name>X1PIJ1_9ZZZZ</name>
<feature type="transmembrane region" description="Helical" evidence="1">
    <location>
        <begin position="34"/>
        <end position="52"/>
    </location>
</feature>
<feature type="non-terminal residue" evidence="2">
    <location>
        <position position="97"/>
    </location>
</feature>
<proteinExistence type="predicted"/>
<keyword evidence="1" id="KW-0472">Membrane</keyword>
<dbReference type="AlphaFoldDB" id="X1PIJ1"/>